<name>A0A5S4YPC8_9BRAD</name>
<accession>A0A5S4YPC8</accession>
<protein>
    <submittedName>
        <fullName evidence="1">Uncharacterized protein</fullName>
    </submittedName>
</protein>
<keyword evidence="2" id="KW-1185">Reference proteome</keyword>
<evidence type="ECO:0000313" key="1">
    <source>
        <dbReference type="EMBL" id="TYO65524.1"/>
    </source>
</evidence>
<dbReference type="AlphaFoldDB" id="A0A5S4YPC8"/>
<organism evidence="1 2">
    <name type="scientific">Bradyrhizobium hipponense</name>
    <dbReference type="NCBI Taxonomy" id="2605638"/>
    <lineage>
        <taxon>Bacteria</taxon>
        <taxon>Pseudomonadati</taxon>
        <taxon>Pseudomonadota</taxon>
        <taxon>Alphaproteobacteria</taxon>
        <taxon>Hyphomicrobiales</taxon>
        <taxon>Nitrobacteraceae</taxon>
        <taxon>Bradyrhizobium</taxon>
    </lineage>
</organism>
<comment type="caution">
    <text evidence="1">The sequence shown here is derived from an EMBL/GenBank/DDBJ whole genome shotgun (WGS) entry which is preliminary data.</text>
</comment>
<dbReference type="EMBL" id="VSTH01000051">
    <property type="protein sequence ID" value="TYO65524.1"/>
    <property type="molecule type" value="Genomic_DNA"/>
</dbReference>
<evidence type="ECO:0000313" key="2">
    <source>
        <dbReference type="Proteomes" id="UP000324797"/>
    </source>
</evidence>
<gene>
    <name evidence="1" type="ORF">FXV83_16465</name>
</gene>
<dbReference type="RefSeq" id="WP_148740458.1">
    <property type="nucleotide sequence ID" value="NZ_VSTH01000051.1"/>
</dbReference>
<dbReference type="Proteomes" id="UP000324797">
    <property type="component" value="Unassembled WGS sequence"/>
</dbReference>
<proteinExistence type="predicted"/>
<sequence length="77" mass="8390">MKDYTVVRDFWRNGILQPAGKVLRLAASEAKYLAHAVEEAAIEVEQKVETAVKRVRGQKPLAVAVVEAPADGDDVSN</sequence>
<reference evidence="1 2" key="1">
    <citation type="submission" date="2019-08" db="EMBL/GenBank/DDBJ databases">
        <title>Bradyrhizobium hipponensis sp. nov., a rhizobium isolated from a Lupinus angustifolius root nodule in Tunisia.</title>
        <authorList>
            <person name="Off K."/>
            <person name="Rejili M."/>
            <person name="Mars M."/>
            <person name="Brachmann A."/>
            <person name="Marin M."/>
        </authorList>
    </citation>
    <scope>NUCLEOTIDE SEQUENCE [LARGE SCALE GENOMIC DNA]</scope>
    <source>
        <strain evidence="2">aSej3</strain>
    </source>
</reference>